<dbReference type="InterPro" id="IPR004117">
    <property type="entry name" value="7tm6_olfct_rcpt"/>
</dbReference>
<protein>
    <recommendedName>
        <fullName evidence="10">Odorant receptor</fullName>
    </recommendedName>
</protein>
<reference evidence="11" key="1">
    <citation type="submission" date="2021-01" db="UniProtKB">
        <authorList>
            <consortium name="EnsemblMetazoa"/>
        </authorList>
    </citation>
    <scope>IDENTIFICATION</scope>
</reference>
<dbReference type="PANTHER" id="PTHR21137">
    <property type="entry name" value="ODORANT RECEPTOR"/>
    <property type="match status" value="1"/>
</dbReference>
<dbReference type="GO" id="GO:0005549">
    <property type="term" value="F:odorant binding"/>
    <property type="evidence" value="ECO:0007669"/>
    <property type="project" value="InterPro"/>
</dbReference>
<keyword evidence="6 10" id="KW-1133">Transmembrane helix</keyword>
<keyword evidence="3 10" id="KW-0716">Sensory transduction</keyword>
<evidence type="ECO:0000256" key="10">
    <source>
        <dbReference type="RuleBase" id="RU351113"/>
    </source>
</evidence>
<evidence type="ECO:0000256" key="3">
    <source>
        <dbReference type="ARBA" id="ARBA00022606"/>
    </source>
</evidence>
<keyword evidence="5 10" id="KW-0552">Olfaction</keyword>
<keyword evidence="7 10" id="KW-0472">Membrane</keyword>
<proteinExistence type="inferred from homology"/>
<comment type="subcellular location">
    <subcellularLocation>
        <location evidence="1 10">Cell membrane</location>
        <topology evidence="1 10">Multi-pass membrane protein</topology>
    </subcellularLocation>
</comment>
<dbReference type="Pfam" id="PF02949">
    <property type="entry name" value="7tm_6"/>
    <property type="match status" value="1"/>
</dbReference>
<dbReference type="Proteomes" id="UP000002358">
    <property type="component" value="Chromosome 4"/>
</dbReference>
<dbReference type="GO" id="GO:0007165">
    <property type="term" value="P:signal transduction"/>
    <property type="evidence" value="ECO:0007669"/>
    <property type="project" value="UniProtKB-KW"/>
</dbReference>
<dbReference type="GO" id="GO:0004984">
    <property type="term" value="F:olfactory receptor activity"/>
    <property type="evidence" value="ECO:0007669"/>
    <property type="project" value="InterPro"/>
</dbReference>
<dbReference type="RefSeq" id="XP_031786113.1">
    <property type="nucleotide sequence ID" value="XM_031930253.1"/>
</dbReference>
<dbReference type="EnsemblMetazoa" id="XM_031930253">
    <property type="protein sequence ID" value="XP_031786113"/>
    <property type="gene ID" value="GeneID_100122267"/>
</dbReference>
<dbReference type="GeneID" id="100122267"/>
<dbReference type="AlphaFoldDB" id="A0A7M7QEE9"/>
<name>A0A7M7QEE9_NASVI</name>
<keyword evidence="4 10" id="KW-0812">Transmembrane</keyword>
<sequence>MDKERNMDRMNFYYIYSRISMLSLGLWPYQSWSSMMTLRSLWIIQHISIMLPELIKIYENRGHFNLLIESLPPFTYNIVMAIKFTNGVLNQRKEIEMLCYYSHRGKSLNTVYIGLVAVVLLSYMLLPMLPAVLDLINPLNESRPKSPLYMVEFYIDQDKYFYSVLTHAYITSLAGVLPLFATDLLFSNCAHHACGIIKILGRRIENILSEEPALKRSYKVDDEKKAIACVIEHQNIIKYCESINSLYTTSFFLILSISIGLMSVTGFVTLIKMNEEFKDCIRFAMFTFAQIFHQFCYYFLGQSVLNHEEKLKDYVSNFNWYKASPKTKFIIKFMIMRTLKPTKIRAMIFPLTLENFTSLMKTTMSYFTVIKSTR</sequence>
<dbReference type="PANTHER" id="PTHR21137:SF35">
    <property type="entry name" value="ODORANT RECEPTOR 19A-RELATED"/>
    <property type="match status" value="1"/>
</dbReference>
<evidence type="ECO:0000256" key="4">
    <source>
        <dbReference type="ARBA" id="ARBA00022692"/>
    </source>
</evidence>
<keyword evidence="12" id="KW-1185">Reference proteome</keyword>
<evidence type="ECO:0000256" key="2">
    <source>
        <dbReference type="ARBA" id="ARBA00022475"/>
    </source>
</evidence>
<evidence type="ECO:0000313" key="11">
    <source>
        <dbReference type="EnsemblMetazoa" id="XP_031786113"/>
    </source>
</evidence>
<keyword evidence="2" id="KW-1003">Cell membrane</keyword>
<evidence type="ECO:0000256" key="8">
    <source>
        <dbReference type="ARBA" id="ARBA00023170"/>
    </source>
</evidence>
<comment type="caution">
    <text evidence="10">Lacks conserved residue(s) required for the propagation of feature annotation.</text>
</comment>
<feature type="transmembrane region" description="Helical" evidence="10">
    <location>
        <begin position="251"/>
        <end position="271"/>
    </location>
</feature>
<evidence type="ECO:0000256" key="7">
    <source>
        <dbReference type="ARBA" id="ARBA00023136"/>
    </source>
</evidence>
<keyword evidence="8 10" id="KW-0675">Receptor</keyword>
<dbReference type="CTD" id="100122267"/>
<evidence type="ECO:0000256" key="9">
    <source>
        <dbReference type="ARBA" id="ARBA00023224"/>
    </source>
</evidence>
<dbReference type="SMR" id="A0A7M7QEE9"/>
<evidence type="ECO:0000313" key="12">
    <source>
        <dbReference type="Proteomes" id="UP000002358"/>
    </source>
</evidence>
<feature type="transmembrane region" description="Helical" evidence="10">
    <location>
        <begin position="160"/>
        <end position="181"/>
    </location>
</feature>
<dbReference type="GO" id="GO:0005886">
    <property type="term" value="C:plasma membrane"/>
    <property type="evidence" value="ECO:0007669"/>
    <property type="project" value="UniProtKB-SubCell"/>
</dbReference>
<evidence type="ECO:0000256" key="5">
    <source>
        <dbReference type="ARBA" id="ARBA00022725"/>
    </source>
</evidence>
<comment type="similarity">
    <text evidence="10">Belongs to the insect chemoreceptor superfamily. Heteromeric odorant receptor channel (TC 1.A.69) family.</text>
</comment>
<feature type="transmembrane region" description="Helical" evidence="10">
    <location>
        <begin position="12"/>
        <end position="29"/>
    </location>
</feature>
<feature type="transmembrane region" description="Helical" evidence="10">
    <location>
        <begin position="111"/>
        <end position="139"/>
    </location>
</feature>
<organism evidence="11 12">
    <name type="scientific">Nasonia vitripennis</name>
    <name type="common">Parasitic wasp</name>
    <dbReference type="NCBI Taxonomy" id="7425"/>
    <lineage>
        <taxon>Eukaryota</taxon>
        <taxon>Metazoa</taxon>
        <taxon>Ecdysozoa</taxon>
        <taxon>Arthropoda</taxon>
        <taxon>Hexapoda</taxon>
        <taxon>Insecta</taxon>
        <taxon>Pterygota</taxon>
        <taxon>Neoptera</taxon>
        <taxon>Endopterygota</taxon>
        <taxon>Hymenoptera</taxon>
        <taxon>Apocrita</taxon>
        <taxon>Proctotrupomorpha</taxon>
        <taxon>Chalcidoidea</taxon>
        <taxon>Pteromalidae</taxon>
        <taxon>Pteromalinae</taxon>
        <taxon>Nasonia</taxon>
    </lineage>
</organism>
<evidence type="ECO:0000256" key="6">
    <source>
        <dbReference type="ARBA" id="ARBA00022989"/>
    </source>
</evidence>
<accession>A0A7M7QEE9</accession>
<evidence type="ECO:0000256" key="1">
    <source>
        <dbReference type="ARBA" id="ARBA00004651"/>
    </source>
</evidence>
<keyword evidence="9 10" id="KW-0807">Transducer</keyword>